<name>F6VKX9_CIOIN</name>
<evidence type="ECO:0000256" key="3">
    <source>
        <dbReference type="ARBA" id="ARBA00022692"/>
    </source>
</evidence>
<evidence type="ECO:0000256" key="1">
    <source>
        <dbReference type="ARBA" id="ARBA00004141"/>
    </source>
</evidence>
<dbReference type="HOGENOM" id="CLU_059568_0_0_1"/>
<reference evidence="8" key="1">
    <citation type="journal article" date="2002" name="Science">
        <title>The draft genome of Ciona intestinalis: insights into chordate and vertebrate origins.</title>
        <authorList>
            <person name="Dehal P."/>
            <person name="Satou Y."/>
            <person name="Campbell R.K."/>
            <person name="Chapman J."/>
            <person name="Degnan B."/>
            <person name="De Tomaso A."/>
            <person name="Davidson B."/>
            <person name="Di Gregorio A."/>
            <person name="Gelpke M."/>
            <person name="Goodstein D.M."/>
            <person name="Harafuji N."/>
            <person name="Hastings K.E."/>
            <person name="Ho I."/>
            <person name="Hotta K."/>
            <person name="Huang W."/>
            <person name="Kawashima T."/>
            <person name="Lemaire P."/>
            <person name="Martinez D."/>
            <person name="Meinertzhagen I.A."/>
            <person name="Necula S."/>
            <person name="Nonaka M."/>
            <person name="Putnam N."/>
            <person name="Rash S."/>
            <person name="Saiga H."/>
            <person name="Satake M."/>
            <person name="Terry A."/>
            <person name="Yamada L."/>
            <person name="Wang H.G."/>
            <person name="Awazu S."/>
            <person name="Azumi K."/>
            <person name="Boore J."/>
            <person name="Branno M."/>
            <person name="Chin-Bow S."/>
            <person name="DeSantis R."/>
            <person name="Doyle S."/>
            <person name="Francino P."/>
            <person name="Keys D.N."/>
            <person name="Haga S."/>
            <person name="Hayashi H."/>
            <person name="Hino K."/>
            <person name="Imai K.S."/>
            <person name="Inaba K."/>
            <person name="Kano S."/>
            <person name="Kobayashi K."/>
            <person name="Kobayashi M."/>
            <person name="Lee B.I."/>
            <person name="Makabe K.W."/>
            <person name="Manohar C."/>
            <person name="Matassi G."/>
            <person name="Medina M."/>
            <person name="Mochizuki Y."/>
            <person name="Mount S."/>
            <person name="Morishita T."/>
            <person name="Miura S."/>
            <person name="Nakayama A."/>
            <person name="Nishizaka S."/>
            <person name="Nomoto H."/>
            <person name="Ohta F."/>
            <person name="Oishi K."/>
            <person name="Rigoutsos I."/>
            <person name="Sano M."/>
            <person name="Sasaki A."/>
            <person name="Sasakura Y."/>
            <person name="Shoguchi E."/>
            <person name="Shin-i T."/>
            <person name="Spagnuolo A."/>
            <person name="Stainier D."/>
            <person name="Suzuki M.M."/>
            <person name="Tassy O."/>
            <person name="Takatori N."/>
            <person name="Tokuoka M."/>
            <person name="Yagi K."/>
            <person name="Yoshizaki F."/>
            <person name="Wada S."/>
            <person name="Zhang C."/>
            <person name="Hyatt P.D."/>
            <person name="Larimer F."/>
            <person name="Detter C."/>
            <person name="Doggett N."/>
            <person name="Glavina T."/>
            <person name="Hawkins T."/>
            <person name="Richardson P."/>
            <person name="Lucas S."/>
            <person name="Kohara Y."/>
            <person name="Levine M."/>
            <person name="Satoh N."/>
            <person name="Rokhsar D.S."/>
        </authorList>
    </citation>
    <scope>NUCLEOTIDE SEQUENCE [LARGE SCALE GENOMIC DNA]</scope>
</reference>
<reference evidence="7" key="3">
    <citation type="submission" date="2025-08" db="UniProtKB">
        <authorList>
            <consortium name="Ensembl"/>
        </authorList>
    </citation>
    <scope>IDENTIFICATION</scope>
</reference>
<dbReference type="PANTHER" id="PTHR16007:SF15">
    <property type="entry name" value="TRANSMEMBRANE PROTEIN 45B"/>
    <property type="match status" value="1"/>
</dbReference>
<dbReference type="AlphaFoldDB" id="F6VKX9"/>
<feature type="transmembrane region" description="Helical" evidence="6">
    <location>
        <begin position="130"/>
        <end position="149"/>
    </location>
</feature>
<feature type="transmembrane region" description="Helical" evidence="6">
    <location>
        <begin position="29"/>
        <end position="46"/>
    </location>
</feature>
<dbReference type="InterPro" id="IPR006904">
    <property type="entry name" value="DUF716"/>
</dbReference>
<dbReference type="GeneTree" id="ENSGT00940000157181"/>
<sequence>MYFFFGISGVADIVSHTARHVVPAGLDRLFGGLALFIEGYLFFFHLHGRSHIDKRVHILLVLTVWPSALFAFIECLVMNKRKLLHIFEMLHTVLLIAQGTWFLQAAYILFPPNGNSFEDTQVNLMFITLFWSWHIAAVFGFVSLVYFLIYKLLKSRGLLDPQFMQSYKNMNIGTSLGSSTPLNGALLSECSEDEL</sequence>
<evidence type="ECO:0000313" key="7">
    <source>
        <dbReference type="Ensembl" id="ENSCINP00000014824.3"/>
    </source>
</evidence>
<organism evidence="7 8">
    <name type="scientific">Ciona intestinalis</name>
    <name type="common">Transparent sea squirt</name>
    <name type="synonym">Ascidia intestinalis</name>
    <dbReference type="NCBI Taxonomy" id="7719"/>
    <lineage>
        <taxon>Eukaryota</taxon>
        <taxon>Metazoa</taxon>
        <taxon>Chordata</taxon>
        <taxon>Tunicata</taxon>
        <taxon>Ascidiacea</taxon>
        <taxon>Phlebobranchia</taxon>
        <taxon>Cionidae</taxon>
        <taxon>Ciona</taxon>
    </lineage>
</organism>
<dbReference type="Ensembl" id="ENSCINT00000014824.3">
    <property type="protein sequence ID" value="ENSCINP00000014824.3"/>
    <property type="gene ID" value="ENSCING00000007230.3"/>
</dbReference>
<evidence type="ECO:0000256" key="4">
    <source>
        <dbReference type="ARBA" id="ARBA00022989"/>
    </source>
</evidence>
<keyword evidence="3 6" id="KW-0812">Transmembrane</keyword>
<dbReference type="EMBL" id="EAAA01001570">
    <property type="status" value="NOT_ANNOTATED_CDS"/>
    <property type="molecule type" value="Genomic_DNA"/>
</dbReference>
<keyword evidence="4 6" id="KW-1133">Transmembrane helix</keyword>
<proteinExistence type="inferred from homology"/>
<keyword evidence="8" id="KW-1185">Reference proteome</keyword>
<dbReference type="OMA" id="FRTSMFI"/>
<dbReference type="Pfam" id="PF04819">
    <property type="entry name" value="DUF716"/>
    <property type="match status" value="1"/>
</dbReference>
<dbReference type="GO" id="GO:0016020">
    <property type="term" value="C:membrane"/>
    <property type="evidence" value="ECO:0007669"/>
    <property type="project" value="UniProtKB-SubCell"/>
</dbReference>
<dbReference type="PANTHER" id="PTHR16007">
    <property type="entry name" value="EPIDIDYMAL MEMBRANE PROTEIN E9-RELATED"/>
    <property type="match status" value="1"/>
</dbReference>
<protein>
    <recommendedName>
        <fullName evidence="9">Transmembrane protein 45B</fullName>
    </recommendedName>
</protein>
<reference evidence="7" key="4">
    <citation type="submission" date="2025-09" db="UniProtKB">
        <authorList>
            <consortium name="Ensembl"/>
        </authorList>
    </citation>
    <scope>IDENTIFICATION</scope>
</reference>
<keyword evidence="5 6" id="KW-0472">Membrane</keyword>
<evidence type="ECO:0000313" key="8">
    <source>
        <dbReference type="Proteomes" id="UP000008144"/>
    </source>
</evidence>
<feature type="transmembrane region" description="Helical" evidence="6">
    <location>
        <begin position="58"/>
        <end position="77"/>
    </location>
</feature>
<evidence type="ECO:0008006" key="9">
    <source>
        <dbReference type="Google" id="ProtNLM"/>
    </source>
</evidence>
<dbReference type="InterPro" id="IPR042127">
    <property type="entry name" value="TMEM45"/>
</dbReference>
<evidence type="ECO:0000256" key="2">
    <source>
        <dbReference type="ARBA" id="ARBA00006948"/>
    </source>
</evidence>
<dbReference type="Proteomes" id="UP000008144">
    <property type="component" value="Chromosome 2"/>
</dbReference>
<feature type="transmembrane region" description="Helical" evidence="6">
    <location>
        <begin position="89"/>
        <end position="110"/>
    </location>
</feature>
<reference evidence="7" key="2">
    <citation type="journal article" date="2008" name="Genome Biol.">
        <title>Improved genome assembly and evidence-based global gene model set for the chordate Ciona intestinalis: new insight into intron and operon populations.</title>
        <authorList>
            <person name="Satou Y."/>
            <person name="Mineta K."/>
            <person name="Ogasawara M."/>
            <person name="Sasakura Y."/>
            <person name="Shoguchi E."/>
            <person name="Ueno K."/>
            <person name="Yamada L."/>
            <person name="Matsumoto J."/>
            <person name="Wasserscheid J."/>
            <person name="Dewar K."/>
            <person name="Wiley G.B."/>
            <person name="Macmil S.L."/>
            <person name="Roe B.A."/>
            <person name="Zeller R.W."/>
            <person name="Hastings K.E."/>
            <person name="Lemaire P."/>
            <person name="Lindquist E."/>
            <person name="Endo T."/>
            <person name="Hotta K."/>
            <person name="Inaba K."/>
        </authorList>
    </citation>
    <scope>NUCLEOTIDE SEQUENCE [LARGE SCALE GENOMIC DNA]</scope>
    <source>
        <strain evidence="7">wild type</strain>
    </source>
</reference>
<evidence type="ECO:0000256" key="6">
    <source>
        <dbReference type="SAM" id="Phobius"/>
    </source>
</evidence>
<comment type="subcellular location">
    <subcellularLocation>
        <location evidence="1">Membrane</location>
        <topology evidence="1">Multi-pass membrane protein</topology>
    </subcellularLocation>
</comment>
<comment type="similarity">
    <text evidence="2">Belongs to the TMEM45 family.</text>
</comment>
<evidence type="ECO:0000256" key="5">
    <source>
        <dbReference type="ARBA" id="ARBA00023136"/>
    </source>
</evidence>
<dbReference type="InParanoid" id="F6VKX9"/>
<accession>F6VKX9</accession>